<accession>A0A1I3QYM2</accession>
<dbReference type="STRING" id="390807.SAMN04488095_2717"/>
<dbReference type="Proteomes" id="UP000199110">
    <property type="component" value="Unassembled WGS sequence"/>
</dbReference>
<dbReference type="PROSITE" id="PS51257">
    <property type="entry name" value="PROKAR_LIPOPROTEIN"/>
    <property type="match status" value="1"/>
</dbReference>
<dbReference type="RefSeq" id="WP_092781671.1">
    <property type="nucleotide sequence ID" value="NZ_FORA01000003.1"/>
</dbReference>
<proteinExistence type="predicted"/>
<dbReference type="AlphaFoldDB" id="A0A1I3QYM2"/>
<protein>
    <submittedName>
        <fullName evidence="1">Uncharacterized protein</fullName>
    </submittedName>
</protein>
<keyword evidence="2" id="KW-1185">Reference proteome</keyword>
<dbReference type="OrthoDB" id="7659426at2"/>
<evidence type="ECO:0000313" key="1">
    <source>
        <dbReference type="EMBL" id="SFJ38995.1"/>
    </source>
</evidence>
<dbReference type="EMBL" id="FORA01000003">
    <property type="protein sequence ID" value="SFJ38995.1"/>
    <property type="molecule type" value="Genomic_DNA"/>
</dbReference>
<evidence type="ECO:0000313" key="2">
    <source>
        <dbReference type="Proteomes" id="UP000199110"/>
    </source>
</evidence>
<name>A0A1I3QYM2_9RHOB</name>
<sequence>MSRSVLILGTGVLPLLLAGCIGGGETGTSQALATGDGVAPGHASCLAAIGRPDVAMDPEAELTKTEITEFLACISERAGG</sequence>
<organism evidence="1 2">
    <name type="scientific">Jannaschia pohangensis</name>
    <dbReference type="NCBI Taxonomy" id="390807"/>
    <lineage>
        <taxon>Bacteria</taxon>
        <taxon>Pseudomonadati</taxon>
        <taxon>Pseudomonadota</taxon>
        <taxon>Alphaproteobacteria</taxon>
        <taxon>Rhodobacterales</taxon>
        <taxon>Roseobacteraceae</taxon>
        <taxon>Jannaschia</taxon>
    </lineage>
</organism>
<reference evidence="1 2" key="1">
    <citation type="submission" date="2016-10" db="EMBL/GenBank/DDBJ databases">
        <authorList>
            <person name="de Groot N.N."/>
        </authorList>
    </citation>
    <scope>NUCLEOTIDE SEQUENCE [LARGE SCALE GENOMIC DNA]</scope>
    <source>
        <strain evidence="1 2">DSM 19073</strain>
    </source>
</reference>
<gene>
    <name evidence="1" type="ORF">SAMN04488095_2717</name>
</gene>